<accession>A0A498JSA6</accession>
<dbReference type="InterPro" id="IPR002885">
    <property type="entry name" value="PPR_rpt"/>
</dbReference>
<comment type="caution">
    <text evidence="2">The sequence shown here is derived from an EMBL/GenBank/DDBJ whole genome shotgun (WGS) entry which is preliminary data.</text>
</comment>
<reference evidence="2 3" key="1">
    <citation type="submission" date="2018-10" db="EMBL/GenBank/DDBJ databases">
        <title>A high-quality apple genome assembly.</title>
        <authorList>
            <person name="Hu J."/>
        </authorList>
    </citation>
    <scope>NUCLEOTIDE SEQUENCE [LARGE SCALE GENOMIC DNA]</scope>
    <source>
        <strain evidence="3">cv. HFTH1</strain>
        <tissue evidence="2">Young leaf</tissue>
    </source>
</reference>
<keyword evidence="3" id="KW-1185">Reference proteome</keyword>
<keyword evidence="1" id="KW-0677">Repeat</keyword>
<dbReference type="Pfam" id="PF01535">
    <property type="entry name" value="PPR"/>
    <property type="match status" value="1"/>
</dbReference>
<protein>
    <recommendedName>
        <fullName evidence="4">Pentatricopeptide repeat-containing protein</fullName>
    </recommendedName>
</protein>
<dbReference type="Gene3D" id="1.25.40.10">
    <property type="entry name" value="Tetratricopeptide repeat domain"/>
    <property type="match status" value="1"/>
</dbReference>
<name>A0A498JSA6_MALDO</name>
<dbReference type="Proteomes" id="UP000290289">
    <property type="component" value="Chromosome 5"/>
</dbReference>
<gene>
    <name evidence="2" type="ORF">DVH24_010993</name>
</gene>
<dbReference type="InterPro" id="IPR011990">
    <property type="entry name" value="TPR-like_helical_dom_sf"/>
</dbReference>
<organism evidence="2 3">
    <name type="scientific">Malus domestica</name>
    <name type="common">Apple</name>
    <name type="synonym">Pyrus malus</name>
    <dbReference type="NCBI Taxonomy" id="3750"/>
    <lineage>
        <taxon>Eukaryota</taxon>
        <taxon>Viridiplantae</taxon>
        <taxon>Streptophyta</taxon>
        <taxon>Embryophyta</taxon>
        <taxon>Tracheophyta</taxon>
        <taxon>Spermatophyta</taxon>
        <taxon>Magnoliopsida</taxon>
        <taxon>eudicotyledons</taxon>
        <taxon>Gunneridae</taxon>
        <taxon>Pentapetalae</taxon>
        <taxon>rosids</taxon>
        <taxon>fabids</taxon>
        <taxon>Rosales</taxon>
        <taxon>Rosaceae</taxon>
        <taxon>Amygdaloideae</taxon>
        <taxon>Maleae</taxon>
        <taxon>Malus</taxon>
    </lineage>
</organism>
<evidence type="ECO:0008006" key="4">
    <source>
        <dbReference type="Google" id="ProtNLM"/>
    </source>
</evidence>
<dbReference type="AlphaFoldDB" id="A0A498JSA6"/>
<proteinExistence type="predicted"/>
<dbReference type="EMBL" id="RDQH01000331">
    <property type="protein sequence ID" value="RXH98668.1"/>
    <property type="molecule type" value="Genomic_DNA"/>
</dbReference>
<evidence type="ECO:0000256" key="1">
    <source>
        <dbReference type="ARBA" id="ARBA00022737"/>
    </source>
</evidence>
<evidence type="ECO:0000313" key="3">
    <source>
        <dbReference type="Proteomes" id="UP000290289"/>
    </source>
</evidence>
<sequence length="90" mass="10453">MNLGLGLIYKRLIRFSMHELLLPLKMPVSYSMKCLRRTRSLRSGDVKRALRDITSWSAMIIGYAQNGNHKRALLLFWSMVMNENEGLKPD</sequence>
<evidence type="ECO:0000313" key="2">
    <source>
        <dbReference type="EMBL" id="RXH98668.1"/>
    </source>
</evidence>